<name>E4XWH8_OIKDI</name>
<feature type="non-terminal residue" evidence="1">
    <location>
        <position position="1"/>
    </location>
</feature>
<sequence length="175" mass="19530">VLFLAQLVLIRIRRPRKTPIPSNPVTMQTMTRSSNSVLPAKTIESKVEIMEDTSLSDKEVLSSVDQLSVKGLAHRFSTTLVSSSQPDCLAPTTTFNGNKDFQQTGVDTKKLLQPIVRKKESSPPSMPPKFEPKKVKGRVTNAMFLPFHENGVRTYRSDRNLRLALSDIDDAQGTY</sequence>
<gene>
    <name evidence="1" type="ORF">GSOID_T00006998001</name>
</gene>
<dbReference type="AlphaFoldDB" id="E4XWH8"/>
<reference evidence="1" key="1">
    <citation type="journal article" date="2010" name="Science">
        <title>Plasticity of animal genome architecture unmasked by rapid evolution of a pelagic tunicate.</title>
        <authorList>
            <person name="Denoeud F."/>
            <person name="Henriet S."/>
            <person name="Mungpakdee S."/>
            <person name="Aury J.M."/>
            <person name="Da Silva C."/>
            <person name="Brinkmann H."/>
            <person name="Mikhaleva J."/>
            <person name="Olsen L.C."/>
            <person name="Jubin C."/>
            <person name="Canestro C."/>
            <person name="Bouquet J.M."/>
            <person name="Danks G."/>
            <person name="Poulain J."/>
            <person name="Campsteijn C."/>
            <person name="Adamski M."/>
            <person name="Cross I."/>
            <person name="Yadetie F."/>
            <person name="Muffato M."/>
            <person name="Louis A."/>
            <person name="Butcher S."/>
            <person name="Tsagkogeorga G."/>
            <person name="Konrad A."/>
            <person name="Singh S."/>
            <person name="Jensen M.F."/>
            <person name="Cong E.H."/>
            <person name="Eikeseth-Otteraa H."/>
            <person name="Noel B."/>
            <person name="Anthouard V."/>
            <person name="Porcel B.M."/>
            <person name="Kachouri-Lafond R."/>
            <person name="Nishino A."/>
            <person name="Ugolini M."/>
            <person name="Chourrout P."/>
            <person name="Nishida H."/>
            <person name="Aasland R."/>
            <person name="Huzurbazar S."/>
            <person name="Westhof E."/>
            <person name="Delsuc F."/>
            <person name="Lehrach H."/>
            <person name="Reinhardt R."/>
            <person name="Weissenbach J."/>
            <person name="Roy S.W."/>
            <person name="Artiguenave F."/>
            <person name="Postlethwait J.H."/>
            <person name="Manak J.R."/>
            <person name="Thompson E.M."/>
            <person name="Jaillon O."/>
            <person name="Du Pasquier L."/>
            <person name="Boudinot P."/>
            <person name="Liberles D.A."/>
            <person name="Volff J.N."/>
            <person name="Philippe H."/>
            <person name="Lenhard B."/>
            <person name="Roest Crollius H."/>
            <person name="Wincker P."/>
            <person name="Chourrout D."/>
        </authorList>
    </citation>
    <scope>NUCLEOTIDE SEQUENCE [LARGE SCALE GENOMIC DNA]</scope>
</reference>
<keyword evidence="2" id="KW-1185">Reference proteome</keyword>
<dbReference type="Proteomes" id="UP000001307">
    <property type="component" value="Unassembled WGS sequence"/>
</dbReference>
<dbReference type="InParanoid" id="E4XWH8"/>
<evidence type="ECO:0000313" key="2">
    <source>
        <dbReference type="Proteomes" id="UP000001307"/>
    </source>
</evidence>
<evidence type="ECO:0000313" key="1">
    <source>
        <dbReference type="EMBL" id="CBY14033.1"/>
    </source>
</evidence>
<dbReference type="EMBL" id="FN653243">
    <property type="protein sequence ID" value="CBY14033.1"/>
    <property type="molecule type" value="Genomic_DNA"/>
</dbReference>
<organism evidence="1">
    <name type="scientific">Oikopleura dioica</name>
    <name type="common">Tunicate</name>
    <dbReference type="NCBI Taxonomy" id="34765"/>
    <lineage>
        <taxon>Eukaryota</taxon>
        <taxon>Metazoa</taxon>
        <taxon>Chordata</taxon>
        <taxon>Tunicata</taxon>
        <taxon>Appendicularia</taxon>
        <taxon>Copelata</taxon>
        <taxon>Oikopleuridae</taxon>
        <taxon>Oikopleura</taxon>
    </lineage>
</organism>
<accession>E4XWH8</accession>
<proteinExistence type="predicted"/>
<protein>
    <submittedName>
        <fullName evidence="1">Uncharacterized protein</fullName>
    </submittedName>
</protein>